<dbReference type="Gene3D" id="1.10.10.1200">
    <property type="entry name" value="MAGE homology domain, winged helix WH1 motif"/>
    <property type="match status" value="1"/>
</dbReference>
<dbReference type="SMART" id="SM01373">
    <property type="entry name" value="MAGE"/>
    <property type="match status" value="1"/>
</dbReference>
<name>A0ABM1MLP2_NICVS</name>
<keyword evidence="3" id="KW-1185">Reference proteome</keyword>
<dbReference type="InterPro" id="IPR037445">
    <property type="entry name" value="MAGE"/>
</dbReference>
<sequence>MSKRKSSQSNVWHSQKSQNGTSSSSQSNHVKENNKDNLDDCINKCVRYILFRAGTNPNITRQELIKNILPNSSKHFNEIFERAETILKQVYGYHLELAESSSSTKLFTVTSSIPYNKVLDDKDTCDKFPILDILILSHIFMMDGVCNENSLVDFLGSLKISYNKKHKLFGDVNEYINKSMIKSKLLTLELNNHEHKLYSWGSRASVSVKKMDILKFVAKMYNKEPKDWNKQYMLAQEENDE</sequence>
<feature type="domain" description="MAGE" evidence="2">
    <location>
        <begin position="38"/>
        <end position="235"/>
    </location>
</feature>
<evidence type="ECO:0000313" key="3">
    <source>
        <dbReference type="Proteomes" id="UP000695000"/>
    </source>
</evidence>
<organism evidence="3 4">
    <name type="scientific">Nicrophorus vespilloides</name>
    <name type="common">Boreal carrion beetle</name>
    <dbReference type="NCBI Taxonomy" id="110193"/>
    <lineage>
        <taxon>Eukaryota</taxon>
        <taxon>Metazoa</taxon>
        <taxon>Ecdysozoa</taxon>
        <taxon>Arthropoda</taxon>
        <taxon>Hexapoda</taxon>
        <taxon>Insecta</taxon>
        <taxon>Pterygota</taxon>
        <taxon>Neoptera</taxon>
        <taxon>Endopterygota</taxon>
        <taxon>Coleoptera</taxon>
        <taxon>Polyphaga</taxon>
        <taxon>Staphyliniformia</taxon>
        <taxon>Silphidae</taxon>
        <taxon>Nicrophorinae</taxon>
        <taxon>Nicrophorus</taxon>
    </lineage>
</organism>
<feature type="region of interest" description="Disordered" evidence="1">
    <location>
        <begin position="1"/>
        <end position="33"/>
    </location>
</feature>
<gene>
    <name evidence="4" type="primary">LOC108561887</name>
</gene>
<dbReference type="PROSITE" id="PS50838">
    <property type="entry name" value="MAGE"/>
    <property type="match status" value="1"/>
</dbReference>
<evidence type="ECO:0000313" key="4">
    <source>
        <dbReference type="RefSeq" id="XP_017775492.1"/>
    </source>
</evidence>
<dbReference type="Pfam" id="PF01454">
    <property type="entry name" value="MAGE"/>
    <property type="match status" value="1"/>
</dbReference>
<dbReference type="InterPro" id="IPR041898">
    <property type="entry name" value="MAGE_WH1"/>
</dbReference>
<accession>A0ABM1MLP2</accession>
<proteinExistence type="predicted"/>
<dbReference type="RefSeq" id="XP_017775492.1">
    <property type="nucleotide sequence ID" value="XM_017920003.1"/>
</dbReference>
<dbReference type="GeneID" id="108561887"/>
<evidence type="ECO:0000259" key="2">
    <source>
        <dbReference type="PROSITE" id="PS50838"/>
    </source>
</evidence>
<dbReference type="Gene3D" id="1.10.10.1210">
    <property type="entry name" value="MAGE homology domain, winged helix WH2 motif"/>
    <property type="match status" value="1"/>
</dbReference>
<protein>
    <submittedName>
        <fullName evidence="4">Non-structural maintenance of chromosomes element 3 homolog</fullName>
    </submittedName>
</protein>
<dbReference type="InterPro" id="IPR041899">
    <property type="entry name" value="MAGE_WH2"/>
</dbReference>
<feature type="compositionally biased region" description="Low complexity" evidence="1">
    <location>
        <begin position="14"/>
        <end position="27"/>
    </location>
</feature>
<dbReference type="PANTHER" id="PTHR11736:SF14">
    <property type="entry name" value="NSE3 HOMOLOG, SMC5-SMC6 COMPLEX COMPONENT"/>
    <property type="match status" value="1"/>
</dbReference>
<dbReference type="PANTHER" id="PTHR11736">
    <property type="entry name" value="MELANOMA-ASSOCIATED ANTIGEN MAGE ANTIGEN"/>
    <property type="match status" value="1"/>
</dbReference>
<evidence type="ECO:0000256" key="1">
    <source>
        <dbReference type="SAM" id="MobiDB-lite"/>
    </source>
</evidence>
<reference evidence="4" key="1">
    <citation type="submission" date="2025-08" db="UniProtKB">
        <authorList>
            <consortium name="RefSeq"/>
        </authorList>
    </citation>
    <scope>IDENTIFICATION</scope>
    <source>
        <tissue evidence="4">Whole Larva</tissue>
    </source>
</reference>
<dbReference type="Proteomes" id="UP000695000">
    <property type="component" value="Unplaced"/>
</dbReference>
<dbReference type="InterPro" id="IPR002190">
    <property type="entry name" value="MHD_dom"/>
</dbReference>